<sequence>MGTRASKEQDKPANVTPEAPDGGLGWVVVLSVLVPHYGGGGWGAAGWYITGYMPRIEYMFITYGLLAGHVLKNASSTFADSPRKFEMGIRLIIEDLDGNKEI</sequence>
<feature type="compositionally biased region" description="Basic and acidic residues" evidence="1">
    <location>
        <begin position="1"/>
        <end position="11"/>
    </location>
</feature>
<dbReference type="EMBL" id="JAIWYP010000009">
    <property type="protein sequence ID" value="KAH3777438.1"/>
    <property type="molecule type" value="Genomic_DNA"/>
</dbReference>
<feature type="region of interest" description="Disordered" evidence="1">
    <location>
        <begin position="1"/>
        <end position="21"/>
    </location>
</feature>
<comment type="caution">
    <text evidence="2">The sequence shown here is derived from an EMBL/GenBank/DDBJ whole genome shotgun (WGS) entry which is preliminary data.</text>
</comment>
<proteinExistence type="predicted"/>
<dbReference type="Proteomes" id="UP000828390">
    <property type="component" value="Unassembled WGS sequence"/>
</dbReference>
<gene>
    <name evidence="2" type="ORF">DPMN_178881</name>
</gene>
<evidence type="ECO:0000313" key="3">
    <source>
        <dbReference type="Proteomes" id="UP000828390"/>
    </source>
</evidence>
<keyword evidence="3" id="KW-1185">Reference proteome</keyword>
<protein>
    <submittedName>
        <fullName evidence="2">Uncharacterized protein</fullName>
    </submittedName>
</protein>
<reference evidence="2" key="1">
    <citation type="journal article" date="2019" name="bioRxiv">
        <title>The Genome of the Zebra Mussel, Dreissena polymorpha: A Resource for Invasive Species Research.</title>
        <authorList>
            <person name="McCartney M.A."/>
            <person name="Auch B."/>
            <person name="Kono T."/>
            <person name="Mallez S."/>
            <person name="Zhang Y."/>
            <person name="Obille A."/>
            <person name="Becker A."/>
            <person name="Abrahante J.E."/>
            <person name="Garbe J."/>
            <person name="Badalamenti J.P."/>
            <person name="Herman A."/>
            <person name="Mangelson H."/>
            <person name="Liachko I."/>
            <person name="Sullivan S."/>
            <person name="Sone E.D."/>
            <person name="Koren S."/>
            <person name="Silverstein K.A.T."/>
            <person name="Beckman K.B."/>
            <person name="Gohl D.M."/>
        </authorList>
    </citation>
    <scope>NUCLEOTIDE SEQUENCE</scope>
    <source>
        <strain evidence="2">Duluth1</strain>
        <tissue evidence="2">Whole animal</tissue>
    </source>
</reference>
<name>A0A9D4IN05_DREPO</name>
<reference evidence="2" key="2">
    <citation type="submission" date="2020-11" db="EMBL/GenBank/DDBJ databases">
        <authorList>
            <person name="McCartney M.A."/>
            <person name="Auch B."/>
            <person name="Kono T."/>
            <person name="Mallez S."/>
            <person name="Becker A."/>
            <person name="Gohl D.M."/>
            <person name="Silverstein K.A.T."/>
            <person name="Koren S."/>
            <person name="Bechman K.B."/>
            <person name="Herman A."/>
            <person name="Abrahante J.E."/>
            <person name="Garbe J."/>
        </authorList>
    </citation>
    <scope>NUCLEOTIDE SEQUENCE</scope>
    <source>
        <strain evidence="2">Duluth1</strain>
        <tissue evidence="2">Whole animal</tissue>
    </source>
</reference>
<evidence type="ECO:0000313" key="2">
    <source>
        <dbReference type="EMBL" id="KAH3777438.1"/>
    </source>
</evidence>
<accession>A0A9D4IN05</accession>
<evidence type="ECO:0000256" key="1">
    <source>
        <dbReference type="SAM" id="MobiDB-lite"/>
    </source>
</evidence>
<organism evidence="2 3">
    <name type="scientific">Dreissena polymorpha</name>
    <name type="common">Zebra mussel</name>
    <name type="synonym">Mytilus polymorpha</name>
    <dbReference type="NCBI Taxonomy" id="45954"/>
    <lineage>
        <taxon>Eukaryota</taxon>
        <taxon>Metazoa</taxon>
        <taxon>Spiralia</taxon>
        <taxon>Lophotrochozoa</taxon>
        <taxon>Mollusca</taxon>
        <taxon>Bivalvia</taxon>
        <taxon>Autobranchia</taxon>
        <taxon>Heteroconchia</taxon>
        <taxon>Euheterodonta</taxon>
        <taxon>Imparidentia</taxon>
        <taxon>Neoheterodontei</taxon>
        <taxon>Myida</taxon>
        <taxon>Dreissenoidea</taxon>
        <taxon>Dreissenidae</taxon>
        <taxon>Dreissena</taxon>
    </lineage>
</organism>
<dbReference type="AlphaFoldDB" id="A0A9D4IN05"/>